<dbReference type="InterPro" id="IPR011992">
    <property type="entry name" value="EF-hand-dom_pair"/>
</dbReference>
<feature type="compositionally biased region" description="Polar residues" evidence="1">
    <location>
        <begin position="425"/>
        <end position="434"/>
    </location>
</feature>
<dbReference type="EMBL" id="JBIMZQ010000015">
    <property type="protein sequence ID" value="KAL3667029.1"/>
    <property type="molecule type" value="Genomic_DNA"/>
</dbReference>
<protein>
    <recommendedName>
        <fullName evidence="4">Calmodulin</fullName>
    </recommendedName>
</protein>
<accession>A0ABD3FN56</accession>
<keyword evidence="3" id="KW-1185">Reference proteome</keyword>
<reference evidence="2 3" key="1">
    <citation type="submission" date="2024-09" db="EMBL/GenBank/DDBJ databases">
        <title>Genome sequencing and assembly of Phytophthora oleae, isolate VK10A, causative agent of rot of olive drupes.</title>
        <authorList>
            <person name="Conti Taguali S."/>
            <person name="Riolo M."/>
            <person name="La Spada F."/>
            <person name="Cacciola S.O."/>
            <person name="Dionisio G."/>
        </authorList>
    </citation>
    <scope>NUCLEOTIDE SEQUENCE [LARGE SCALE GENOMIC DNA]</scope>
    <source>
        <strain evidence="2 3">VK10A</strain>
    </source>
</reference>
<name>A0ABD3FN56_9STRA</name>
<evidence type="ECO:0000313" key="3">
    <source>
        <dbReference type="Proteomes" id="UP001632037"/>
    </source>
</evidence>
<comment type="caution">
    <text evidence="2">The sequence shown here is derived from an EMBL/GenBank/DDBJ whole genome shotgun (WGS) entry which is preliminary data.</text>
</comment>
<feature type="region of interest" description="Disordered" evidence="1">
    <location>
        <begin position="197"/>
        <end position="287"/>
    </location>
</feature>
<dbReference type="Gene3D" id="1.10.238.10">
    <property type="entry name" value="EF-hand"/>
    <property type="match status" value="1"/>
</dbReference>
<dbReference type="AlphaFoldDB" id="A0ABD3FN56"/>
<dbReference type="SUPFAM" id="SSF47473">
    <property type="entry name" value="EF-hand"/>
    <property type="match status" value="1"/>
</dbReference>
<dbReference type="Proteomes" id="UP001632037">
    <property type="component" value="Unassembled WGS sequence"/>
</dbReference>
<feature type="compositionally biased region" description="Acidic residues" evidence="1">
    <location>
        <begin position="377"/>
        <end position="389"/>
    </location>
</feature>
<organism evidence="2 3">
    <name type="scientific">Phytophthora oleae</name>
    <dbReference type="NCBI Taxonomy" id="2107226"/>
    <lineage>
        <taxon>Eukaryota</taxon>
        <taxon>Sar</taxon>
        <taxon>Stramenopiles</taxon>
        <taxon>Oomycota</taxon>
        <taxon>Peronosporomycetes</taxon>
        <taxon>Peronosporales</taxon>
        <taxon>Peronosporaceae</taxon>
        <taxon>Phytophthora</taxon>
    </lineage>
</organism>
<feature type="compositionally biased region" description="Basic and acidic residues" evidence="1">
    <location>
        <begin position="197"/>
        <end position="206"/>
    </location>
</feature>
<evidence type="ECO:0000313" key="2">
    <source>
        <dbReference type="EMBL" id="KAL3667029.1"/>
    </source>
</evidence>
<sequence length="551" mass="59438">MGTSSSKTSPLAPTFERMSTWGLKASRGLLQTYKDKDMDFGLDSQGLAELLGGDKDWAENIIDAFKSPSGIINALAFICGACLVSSGPALEKAGMIFDGLDFDGTEQISMDEMTIAFLCCARGLCVMSGVGTVPSDEELESVTLQAYRDLNKGSTQSITKSEFTKWVLEFASGTEAPITREVTLENVLEQFRVVPPTEKDEVKEDNNLFSPPPETYKAQDQLQSHDTLHQDLAGDPTESAAEQDQTTESPEPLEPEFVVDEHGTETTYDNDQSEETLQDEAPSGYRSEEQIASDSYEPAIEIADFCGVSESDYPTFVADAEEEQSTLAREQTEDYLAHKTRMNEDVHVDDASTNLVTQEGAAGEALSELDAAAECENDDTLYEQDDDFAQETPRVDPKADANVCLPGDNSEGSQPTESSEDASAELSTKVSEPATNVDESEVTNAQNVLETEGGTEEIAAQLVDDADEPPAMTPDTEIVTTGSPEAGEEGSTNAALDPTGESPRTDLNAFDAYDYQDPRFDGSCGLPSPEPQELLDDIAAVLVSPMEVPDE</sequence>
<evidence type="ECO:0008006" key="4">
    <source>
        <dbReference type="Google" id="ProtNLM"/>
    </source>
</evidence>
<evidence type="ECO:0000256" key="1">
    <source>
        <dbReference type="SAM" id="MobiDB-lite"/>
    </source>
</evidence>
<feature type="compositionally biased region" description="Polar residues" evidence="1">
    <location>
        <begin position="240"/>
        <end position="249"/>
    </location>
</feature>
<gene>
    <name evidence="2" type="ORF">V7S43_007972</name>
</gene>
<feature type="region of interest" description="Disordered" evidence="1">
    <location>
        <begin position="377"/>
        <end position="508"/>
    </location>
</feature>
<proteinExistence type="predicted"/>